<evidence type="ECO:0000313" key="14">
    <source>
        <dbReference type="EMBL" id="MCB7386200.1"/>
    </source>
</evidence>
<dbReference type="EMBL" id="JAJCIS010000001">
    <property type="protein sequence ID" value="MCB7386200.1"/>
    <property type="molecule type" value="Genomic_DNA"/>
</dbReference>
<evidence type="ECO:0000256" key="2">
    <source>
        <dbReference type="ARBA" id="ARBA00022741"/>
    </source>
</evidence>
<dbReference type="Gene3D" id="3.40.50.300">
    <property type="entry name" value="P-loop containing nucleotide triphosphate hydrolases"/>
    <property type="match status" value="2"/>
</dbReference>
<dbReference type="SUPFAM" id="SSF52540">
    <property type="entry name" value="P-loop containing nucleoside triphosphate hydrolases"/>
    <property type="match status" value="1"/>
</dbReference>
<evidence type="ECO:0000256" key="4">
    <source>
        <dbReference type="ARBA" id="ARBA00022806"/>
    </source>
</evidence>
<dbReference type="PROSITE" id="PS51198">
    <property type="entry name" value="UVRD_HELICASE_ATP_BIND"/>
    <property type="match status" value="1"/>
</dbReference>
<dbReference type="InterPro" id="IPR014016">
    <property type="entry name" value="UvrD-like_ATP-bd"/>
</dbReference>
<evidence type="ECO:0000256" key="9">
    <source>
        <dbReference type="ARBA" id="ARBA00034808"/>
    </source>
</evidence>
<evidence type="ECO:0000256" key="7">
    <source>
        <dbReference type="ARBA" id="ARBA00023235"/>
    </source>
</evidence>
<dbReference type="PANTHER" id="PTHR11070">
    <property type="entry name" value="UVRD / RECB / PCRA DNA HELICASE FAMILY MEMBER"/>
    <property type="match status" value="1"/>
</dbReference>
<keyword evidence="2 11" id="KW-0547">Nucleotide-binding</keyword>
<comment type="catalytic activity">
    <reaction evidence="8">
        <text>Couples ATP hydrolysis with the unwinding of duplex DNA by translocating in the 3'-5' direction.</text>
        <dbReference type="EC" id="5.6.2.4"/>
    </reaction>
</comment>
<evidence type="ECO:0000256" key="6">
    <source>
        <dbReference type="ARBA" id="ARBA00023125"/>
    </source>
</evidence>
<gene>
    <name evidence="14" type="ORF">LIZ65_02765</name>
</gene>
<accession>A0ABS8DCT5</accession>
<evidence type="ECO:0000256" key="3">
    <source>
        <dbReference type="ARBA" id="ARBA00022801"/>
    </source>
</evidence>
<keyword evidence="5 11" id="KW-0067">ATP-binding</keyword>
<dbReference type="Pfam" id="PF13361">
    <property type="entry name" value="UvrD_C"/>
    <property type="match status" value="1"/>
</dbReference>
<dbReference type="Proteomes" id="UP001299546">
    <property type="component" value="Unassembled WGS sequence"/>
</dbReference>
<dbReference type="PANTHER" id="PTHR11070:SF2">
    <property type="entry name" value="ATP-DEPENDENT DNA HELICASE SRS2"/>
    <property type="match status" value="1"/>
</dbReference>
<evidence type="ECO:0000256" key="10">
    <source>
        <dbReference type="ARBA" id="ARBA00048988"/>
    </source>
</evidence>
<comment type="similarity">
    <text evidence="1">Belongs to the helicase family. UvrD subfamily.</text>
</comment>
<dbReference type="InterPro" id="IPR014017">
    <property type="entry name" value="DNA_helicase_UvrD-like_C"/>
</dbReference>
<dbReference type="InterPro" id="IPR013986">
    <property type="entry name" value="DExx_box_DNA_helicase_dom_sf"/>
</dbReference>
<protein>
    <recommendedName>
        <fullName evidence="9">DNA 3'-5' helicase</fullName>
        <ecNumber evidence="9">5.6.2.4</ecNumber>
    </recommendedName>
</protein>
<evidence type="ECO:0000256" key="8">
    <source>
        <dbReference type="ARBA" id="ARBA00034617"/>
    </source>
</evidence>
<keyword evidence="7" id="KW-0413">Isomerase</keyword>
<dbReference type="RefSeq" id="WP_066732442.1">
    <property type="nucleotide sequence ID" value="NZ_JAJCIQ010000001.1"/>
</dbReference>
<reference evidence="14 15" key="1">
    <citation type="submission" date="2021-10" db="EMBL/GenBank/DDBJ databases">
        <title>Collection of gut derived symbiotic bacterial strains cultured from healthy donors.</title>
        <authorList>
            <person name="Lin H."/>
            <person name="Littmann E."/>
            <person name="Kohout C."/>
            <person name="Pamer E.G."/>
        </authorList>
    </citation>
    <scope>NUCLEOTIDE SEQUENCE [LARGE SCALE GENOMIC DNA]</scope>
    <source>
        <strain evidence="14 15">DFI.1.165</strain>
    </source>
</reference>
<comment type="caution">
    <text evidence="14">The sequence shown here is derived from an EMBL/GenBank/DDBJ whole genome shotgun (WGS) entry which is preliminary data.</text>
</comment>
<dbReference type="Pfam" id="PF00580">
    <property type="entry name" value="UvrD-helicase"/>
    <property type="match status" value="1"/>
</dbReference>
<keyword evidence="15" id="KW-1185">Reference proteome</keyword>
<evidence type="ECO:0000259" key="13">
    <source>
        <dbReference type="PROSITE" id="PS51217"/>
    </source>
</evidence>
<feature type="domain" description="UvrD-like helicase ATP-binding" evidence="12">
    <location>
        <begin position="1"/>
        <end position="280"/>
    </location>
</feature>
<keyword evidence="4 11" id="KW-0347">Helicase</keyword>
<dbReference type="Gene3D" id="1.10.10.160">
    <property type="match status" value="1"/>
</dbReference>
<dbReference type="EC" id="5.6.2.4" evidence="9"/>
<dbReference type="InterPro" id="IPR000212">
    <property type="entry name" value="DNA_helicase_UvrD/REP"/>
</dbReference>
<evidence type="ECO:0000259" key="12">
    <source>
        <dbReference type="PROSITE" id="PS51198"/>
    </source>
</evidence>
<keyword evidence="6" id="KW-0238">DNA-binding</keyword>
<name>A0ABS8DCT5_9FIRM</name>
<keyword evidence="3 11" id="KW-0378">Hydrolase</keyword>
<dbReference type="InterPro" id="IPR027417">
    <property type="entry name" value="P-loop_NTPase"/>
</dbReference>
<evidence type="ECO:0000256" key="11">
    <source>
        <dbReference type="PROSITE-ProRule" id="PRU00560"/>
    </source>
</evidence>
<sequence length="618" mass="72583">MRLNKGQEEAVRHGEGPCMVLAPPGSGKTLIITERTKYLIEERQVKPERILVITFTRYAAREMRERFAQLTEGKAYPVTFGTFHSVFYGILKCVYGLSPANLLSEKEGLDLLRHVVNSEDITSAPDGGDEEELLRELAREISIVKNGLLHLHEFQSAILNSEEFAAVFRAYEHKKKEQRKFDFDDMMVQCYALFKKRPDILSKWQDRFTYILIDEFQDINRIQYEIMRLLTFPENNLFVVGDDDQSIYGFRGAKPELMLYMKQEFPEIRTIPLTVNYRSTEFIVGAGSRVIYHNEARYFKRVQSLRGKGEAVHVQEVKDEAEEGRYIAVEIEKLLEKGTKPEEIAVLYRTAMQARMVTEILNEHHIAYETKERVPNFYEHFIARDMLAYLKLASGDRARNLFLQIANRPVRYLSRASMEHPVVTFEELRCFYCDKEYMQDIIDQLEVDLRILENMAPYAAIQYIRKRVGYDSFLKEYAKEHQIPWHSLMAVMEELEERCKTYRTFEDWRRHIKEYTKELEAQRSVRAVEEEHQGKVQLMTMHAAKGLEFESVFVIHANEGEIPYQKAETKEELEEERRMFYVALTRAKERLYISYITEKNGNCLKPSRFVAELLGKAS</sequence>
<evidence type="ECO:0000313" key="15">
    <source>
        <dbReference type="Proteomes" id="UP001299546"/>
    </source>
</evidence>
<dbReference type="Gene3D" id="1.10.486.10">
    <property type="entry name" value="PCRA, domain 4"/>
    <property type="match status" value="1"/>
</dbReference>
<comment type="catalytic activity">
    <reaction evidence="10">
        <text>ATP + H2O = ADP + phosphate + H(+)</text>
        <dbReference type="Rhea" id="RHEA:13065"/>
        <dbReference type="ChEBI" id="CHEBI:15377"/>
        <dbReference type="ChEBI" id="CHEBI:15378"/>
        <dbReference type="ChEBI" id="CHEBI:30616"/>
        <dbReference type="ChEBI" id="CHEBI:43474"/>
        <dbReference type="ChEBI" id="CHEBI:456216"/>
        <dbReference type="EC" id="5.6.2.4"/>
    </reaction>
</comment>
<feature type="domain" description="UvrD-like helicase C-terminal" evidence="13">
    <location>
        <begin position="281"/>
        <end position="546"/>
    </location>
</feature>
<evidence type="ECO:0000256" key="5">
    <source>
        <dbReference type="ARBA" id="ARBA00022840"/>
    </source>
</evidence>
<dbReference type="PROSITE" id="PS51217">
    <property type="entry name" value="UVRD_HELICASE_CTER"/>
    <property type="match status" value="1"/>
</dbReference>
<proteinExistence type="inferred from homology"/>
<dbReference type="CDD" id="cd17932">
    <property type="entry name" value="DEXQc_UvrD"/>
    <property type="match status" value="1"/>
</dbReference>
<organism evidence="14 15">
    <name type="scientific">Bariatricus massiliensis</name>
    <dbReference type="NCBI Taxonomy" id="1745713"/>
    <lineage>
        <taxon>Bacteria</taxon>
        <taxon>Bacillati</taxon>
        <taxon>Bacillota</taxon>
        <taxon>Clostridia</taxon>
        <taxon>Lachnospirales</taxon>
        <taxon>Lachnospiraceae</taxon>
        <taxon>Bariatricus</taxon>
    </lineage>
</organism>
<evidence type="ECO:0000256" key="1">
    <source>
        <dbReference type="ARBA" id="ARBA00009922"/>
    </source>
</evidence>
<feature type="binding site" evidence="11">
    <location>
        <begin position="22"/>
        <end position="29"/>
    </location>
    <ligand>
        <name>ATP</name>
        <dbReference type="ChEBI" id="CHEBI:30616"/>
    </ligand>
</feature>
<dbReference type="GO" id="GO:0004386">
    <property type="term" value="F:helicase activity"/>
    <property type="evidence" value="ECO:0007669"/>
    <property type="project" value="UniProtKB-KW"/>
</dbReference>